<sequence>MPRTTIALLGGLLGFLLYVMAVVALADHVLGLHWLVQFAYFTVAGIAWACPAKWLMFWAARSRG</sequence>
<organism evidence="2 3">
    <name type="scientific">Falsiroseomonas frigidaquae</name>
    <dbReference type="NCBI Taxonomy" id="487318"/>
    <lineage>
        <taxon>Bacteria</taxon>
        <taxon>Pseudomonadati</taxon>
        <taxon>Pseudomonadota</taxon>
        <taxon>Alphaproteobacteria</taxon>
        <taxon>Acetobacterales</taxon>
        <taxon>Roseomonadaceae</taxon>
        <taxon>Falsiroseomonas</taxon>
    </lineage>
</organism>
<gene>
    <name evidence="2" type="ORF">HB662_02025</name>
</gene>
<dbReference type="Proteomes" id="UP000765160">
    <property type="component" value="Unassembled WGS sequence"/>
</dbReference>
<keyword evidence="1" id="KW-0472">Membrane</keyword>
<reference evidence="2 3" key="1">
    <citation type="submission" date="2020-03" db="EMBL/GenBank/DDBJ databases">
        <title>Roseomonas selenitidurans sp. nov. isolated from soil.</title>
        <authorList>
            <person name="Liu H."/>
        </authorList>
    </citation>
    <scope>NUCLEOTIDE SEQUENCE [LARGE SCALE GENOMIC DNA]</scope>
    <source>
        <strain evidence="2 3">JCM 15073</strain>
    </source>
</reference>
<dbReference type="InterPro" id="IPR021265">
    <property type="entry name" value="DUF2842"/>
</dbReference>
<protein>
    <submittedName>
        <fullName evidence="2">DUF2842 domain-containing protein</fullName>
    </submittedName>
</protein>
<evidence type="ECO:0000256" key="1">
    <source>
        <dbReference type="SAM" id="Phobius"/>
    </source>
</evidence>
<accession>A0ABX1ETC3</accession>
<feature type="transmembrane region" description="Helical" evidence="1">
    <location>
        <begin position="36"/>
        <end position="60"/>
    </location>
</feature>
<proteinExistence type="predicted"/>
<keyword evidence="1" id="KW-0812">Transmembrane</keyword>
<comment type="caution">
    <text evidence="2">The sequence shown here is derived from an EMBL/GenBank/DDBJ whole genome shotgun (WGS) entry which is preliminary data.</text>
</comment>
<keyword evidence="3" id="KW-1185">Reference proteome</keyword>
<keyword evidence="1" id="KW-1133">Transmembrane helix</keyword>
<dbReference type="RefSeq" id="WP_168046611.1">
    <property type="nucleotide sequence ID" value="NZ_JAATJR010000001.1"/>
</dbReference>
<dbReference type="Pfam" id="PF11003">
    <property type="entry name" value="DUF2842"/>
    <property type="match status" value="1"/>
</dbReference>
<evidence type="ECO:0000313" key="3">
    <source>
        <dbReference type="Proteomes" id="UP000765160"/>
    </source>
</evidence>
<evidence type="ECO:0000313" key="2">
    <source>
        <dbReference type="EMBL" id="NKE43538.1"/>
    </source>
</evidence>
<dbReference type="EMBL" id="JAAVTX010000001">
    <property type="protein sequence ID" value="NKE43538.1"/>
    <property type="molecule type" value="Genomic_DNA"/>
</dbReference>
<name>A0ABX1ETC3_9PROT</name>